<dbReference type="EMBL" id="FXUF01000029">
    <property type="protein sequence ID" value="SMP72430.1"/>
    <property type="molecule type" value="Genomic_DNA"/>
</dbReference>
<comment type="caution">
    <text evidence="2">The sequence shown here is derived from an EMBL/GenBank/DDBJ whole genome shotgun (WGS) entry which is preliminary data.</text>
</comment>
<proteinExistence type="predicted"/>
<gene>
    <name evidence="2" type="ORF">SAMN06296020_1292</name>
</gene>
<dbReference type="Proteomes" id="UP001158066">
    <property type="component" value="Unassembled WGS sequence"/>
</dbReference>
<sequence length="88" mass="10074">MLGHTPIPGYLKSKSNQNNYAFSGESKRIIIDRLKRNVNISIVGYKGDFSVERNLVEKYQPILNIKHNPRPVDALIEARKRNRLIAQG</sequence>
<dbReference type="InterPro" id="IPR049311">
    <property type="entry name" value="GIY_YIG_cat"/>
</dbReference>
<feature type="domain" description="GIY-YIG catalytic" evidence="1">
    <location>
        <begin position="2"/>
        <end position="73"/>
    </location>
</feature>
<evidence type="ECO:0000313" key="2">
    <source>
        <dbReference type="EMBL" id="SMP72430.1"/>
    </source>
</evidence>
<accession>A0AA45WZ53</accession>
<evidence type="ECO:0000313" key="3">
    <source>
        <dbReference type="Proteomes" id="UP001158066"/>
    </source>
</evidence>
<evidence type="ECO:0000259" key="1">
    <source>
        <dbReference type="Pfam" id="PF20815"/>
    </source>
</evidence>
<protein>
    <recommendedName>
        <fullName evidence="1">GIY-YIG catalytic domain-containing protein</fullName>
    </recommendedName>
</protein>
<dbReference type="AlphaFoldDB" id="A0AA45WZ53"/>
<organism evidence="2 3">
    <name type="scientific">Anoxynatronum buryatiense</name>
    <dbReference type="NCBI Taxonomy" id="489973"/>
    <lineage>
        <taxon>Bacteria</taxon>
        <taxon>Bacillati</taxon>
        <taxon>Bacillota</taxon>
        <taxon>Clostridia</taxon>
        <taxon>Eubacteriales</taxon>
        <taxon>Clostridiaceae</taxon>
        <taxon>Anoxynatronum</taxon>
    </lineage>
</organism>
<keyword evidence="3" id="KW-1185">Reference proteome</keyword>
<dbReference type="Pfam" id="PF20815">
    <property type="entry name" value="GIY_YIG_2"/>
    <property type="match status" value="1"/>
</dbReference>
<name>A0AA45WZ53_9CLOT</name>
<reference evidence="2" key="1">
    <citation type="submission" date="2017-05" db="EMBL/GenBank/DDBJ databases">
        <authorList>
            <person name="Varghese N."/>
            <person name="Submissions S."/>
        </authorList>
    </citation>
    <scope>NUCLEOTIDE SEQUENCE</scope>
    <source>
        <strain evidence="2">Su22</strain>
    </source>
</reference>